<dbReference type="KEGG" id="bvi:Bcep1808_3695"/>
<accession>A4JK77</accession>
<dbReference type="AlphaFoldDB" id="A4JK77"/>
<gene>
    <name evidence="1" type="ordered locus">Bcep1808_3695</name>
</gene>
<evidence type="ECO:0000313" key="1">
    <source>
        <dbReference type="EMBL" id="ABO56680.1"/>
    </source>
</evidence>
<sequence length="63" mass="6894">MRNDIASRSPHRIGNFCRLATAGSVTSFHRDTVTHVRHLVAPATSITRSVMSFPHHGDVICAP</sequence>
<name>A4JK77_BURVG</name>
<reference evidence="2" key="1">
    <citation type="submission" date="2007-03" db="EMBL/GenBank/DDBJ databases">
        <title>Complete sequence of chromosome 2 of Burkholderia vietnamiensis G4.</title>
        <authorList>
            <consortium name="US DOE Joint Genome Institute"/>
            <person name="Copeland A."/>
            <person name="Lucas S."/>
            <person name="Lapidus A."/>
            <person name="Barry K."/>
            <person name="Detter J.C."/>
            <person name="Glavina del Rio T."/>
            <person name="Hammon N."/>
            <person name="Israni S."/>
            <person name="Dalin E."/>
            <person name="Tice H."/>
            <person name="Pitluck S."/>
            <person name="Chain P."/>
            <person name="Malfatti S."/>
            <person name="Shin M."/>
            <person name="Vergez L."/>
            <person name="Schmutz J."/>
            <person name="Larimer F."/>
            <person name="Land M."/>
            <person name="Hauser L."/>
            <person name="Kyrpides N."/>
            <person name="Tiedje J."/>
            <person name="Richardson P."/>
        </authorList>
    </citation>
    <scope>NUCLEOTIDE SEQUENCE [LARGE SCALE GENOMIC DNA]</scope>
    <source>
        <strain evidence="2">G4 / LMG 22486</strain>
    </source>
</reference>
<evidence type="ECO:0000313" key="2">
    <source>
        <dbReference type="Proteomes" id="UP000002287"/>
    </source>
</evidence>
<proteinExistence type="predicted"/>
<organism evidence="1 2">
    <name type="scientific">Burkholderia vietnamiensis (strain G4 / LMG 22486)</name>
    <name type="common">Burkholderia cepacia (strain R1808)</name>
    <dbReference type="NCBI Taxonomy" id="269482"/>
    <lineage>
        <taxon>Bacteria</taxon>
        <taxon>Pseudomonadati</taxon>
        <taxon>Pseudomonadota</taxon>
        <taxon>Betaproteobacteria</taxon>
        <taxon>Burkholderiales</taxon>
        <taxon>Burkholderiaceae</taxon>
        <taxon>Burkholderia</taxon>
        <taxon>Burkholderia cepacia complex</taxon>
    </lineage>
</organism>
<dbReference type="Proteomes" id="UP000002287">
    <property type="component" value="Chromosome 2"/>
</dbReference>
<protein>
    <submittedName>
        <fullName evidence="1">Uncharacterized protein</fullName>
    </submittedName>
</protein>
<dbReference type="EMBL" id="CP000615">
    <property type="protein sequence ID" value="ABO56680.1"/>
    <property type="molecule type" value="Genomic_DNA"/>
</dbReference>
<dbReference type="HOGENOM" id="CLU_2877254_0_0_4"/>